<dbReference type="RefSeq" id="WP_182173137.1">
    <property type="nucleotide sequence ID" value="NZ_JACFXU010000014.1"/>
</dbReference>
<dbReference type="Gene3D" id="3.10.50.30">
    <property type="entry name" value="Transcription elongation factor, GreA/GreB, C-terminal domain"/>
    <property type="match status" value="1"/>
</dbReference>
<dbReference type="GO" id="GO:0032784">
    <property type="term" value="P:regulation of DNA-templated transcription elongation"/>
    <property type="evidence" value="ECO:0007669"/>
    <property type="project" value="InterPro"/>
</dbReference>
<dbReference type="Pfam" id="PF01272">
    <property type="entry name" value="GreA_GreB"/>
    <property type="match status" value="1"/>
</dbReference>
<dbReference type="Gene3D" id="1.10.286.20">
    <property type="match status" value="1"/>
</dbReference>
<dbReference type="GO" id="GO:0070063">
    <property type="term" value="F:RNA polymerase binding"/>
    <property type="evidence" value="ECO:0007669"/>
    <property type="project" value="InterPro"/>
</dbReference>
<feature type="domain" description="Regulator of nucleoside diphosphate kinase N-terminal" evidence="2">
    <location>
        <begin position="8"/>
        <end position="44"/>
    </location>
</feature>
<dbReference type="PANTHER" id="PTHR30437">
    <property type="entry name" value="TRANSCRIPTION ELONGATION FACTOR GREA"/>
    <property type="match status" value="1"/>
</dbReference>
<dbReference type="AlphaFoldDB" id="A0A7W2TXG9"/>
<dbReference type="GO" id="GO:0006354">
    <property type="term" value="P:DNA-templated transcription elongation"/>
    <property type="evidence" value="ECO:0007669"/>
    <property type="project" value="TreeGrafter"/>
</dbReference>
<dbReference type="EMBL" id="JACFXU010000014">
    <property type="protein sequence ID" value="MBA6413609.1"/>
    <property type="molecule type" value="Genomic_DNA"/>
</dbReference>
<dbReference type="InterPro" id="IPR023459">
    <property type="entry name" value="Tscrpt_elong_fac_GreA/B_fam"/>
</dbReference>
<keyword evidence="3" id="KW-0808">Transferase</keyword>
<protein>
    <submittedName>
        <fullName evidence="3">Nucleoside diphosphate kinase regulator</fullName>
    </submittedName>
</protein>
<reference evidence="3 4" key="1">
    <citation type="submission" date="2020-07" db="EMBL/GenBank/DDBJ databases">
        <title>Halieaceae bacterium, F7430, whole genome shotgun sequencing project.</title>
        <authorList>
            <person name="Jiang S."/>
            <person name="Liu Z.W."/>
            <person name="Du Z.J."/>
        </authorList>
    </citation>
    <scope>NUCLEOTIDE SEQUENCE [LARGE SCALE GENOMIC DNA]</scope>
    <source>
        <strain evidence="3 4">F7430</strain>
    </source>
</reference>
<evidence type="ECO:0000259" key="1">
    <source>
        <dbReference type="Pfam" id="PF01272"/>
    </source>
</evidence>
<keyword evidence="3" id="KW-0418">Kinase</keyword>
<dbReference type="SUPFAM" id="SSF54534">
    <property type="entry name" value="FKBP-like"/>
    <property type="match status" value="1"/>
</dbReference>
<keyword evidence="4" id="KW-1185">Reference proteome</keyword>
<accession>A0A7W2TXG9</accession>
<sequence>MATERSTIYLKESDYARLSTLLENNSTAPAADLLDDELSRAELVDDASLPEDTVAMGCKVTFSDVNGKETTVTLVYPVDADVAQMKISVLTPVGSALIGLREGDSIDWPMPGGAIRSLRIVSVDAVEEE</sequence>
<dbReference type="Proteomes" id="UP000539350">
    <property type="component" value="Unassembled WGS sequence"/>
</dbReference>
<dbReference type="Pfam" id="PF14760">
    <property type="entry name" value="Rnk_N"/>
    <property type="match status" value="1"/>
</dbReference>
<proteinExistence type="predicted"/>
<dbReference type="InterPro" id="IPR036953">
    <property type="entry name" value="GreA/GreB_C_sf"/>
</dbReference>
<name>A0A7W2TXG9_9GAMM</name>
<evidence type="ECO:0000313" key="4">
    <source>
        <dbReference type="Proteomes" id="UP000539350"/>
    </source>
</evidence>
<dbReference type="InterPro" id="IPR001437">
    <property type="entry name" value="Tscrpt_elong_fac_GreA/B_C"/>
</dbReference>
<organism evidence="3 4">
    <name type="scientific">Sediminihaliea albiluteola</name>
    <dbReference type="NCBI Taxonomy" id="2758564"/>
    <lineage>
        <taxon>Bacteria</taxon>
        <taxon>Pseudomonadati</taxon>
        <taxon>Pseudomonadota</taxon>
        <taxon>Gammaproteobacteria</taxon>
        <taxon>Cellvibrionales</taxon>
        <taxon>Halieaceae</taxon>
        <taxon>Sediminihaliea</taxon>
    </lineage>
</organism>
<dbReference type="NCBIfam" id="NF004396">
    <property type="entry name" value="PRK05753.1"/>
    <property type="match status" value="1"/>
</dbReference>
<dbReference type="GO" id="GO:0003677">
    <property type="term" value="F:DNA binding"/>
    <property type="evidence" value="ECO:0007669"/>
    <property type="project" value="InterPro"/>
</dbReference>
<evidence type="ECO:0000313" key="3">
    <source>
        <dbReference type="EMBL" id="MBA6413609.1"/>
    </source>
</evidence>
<gene>
    <name evidence="3" type="primary">rnk</name>
    <name evidence="3" type="ORF">H2508_10855</name>
</gene>
<comment type="caution">
    <text evidence="3">The sequence shown here is derived from an EMBL/GenBank/DDBJ whole genome shotgun (WGS) entry which is preliminary data.</text>
</comment>
<feature type="domain" description="Transcription elongation factor GreA/GreB C-terminal" evidence="1">
    <location>
        <begin position="50"/>
        <end position="124"/>
    </location>
</feature>
<evidence type="ECO:0000259" key="2">
    <source>
        <dbReference type="Pfam" id="PF14760"/>
    </source>
</evidence>
<dbReference type="InterPro" id="IPR029462">
    <property type="entry name" value="Rnk_N"/>
</dbReference>
<dbReference type="GO" id="GO:0016301">
    <property type="term" value="F:kinase activity"/>
    <property type="evidence" value="ECO:0007669"/>
    <property type="project" value="UniProtKB-KW"/>
</dbReference>
<dbReference type="PANTHER" id="PTHR30437:SF5">
    <property type="entry name" value="REGULATOR OF NUCLEOSIDE DIPHOSPHATE KINASE"/>
    <property type="match status" value="1"/>
</dbReference>